<dbReference type="Pfam" id="PF00657">
    <property type="entry name" value="Lipase_GDSL"/>
    <property type="match status" value="1"/>
</dbReference>
<accession>A0ABY7SKF9</accession>
<name>A0ABY7SKF9_9RHOB</name>
<reference evidence="3 4" key="1">
    <citation type="submission" date="2021-01" db="EMBL/GenBank/DDBJ databases">
        <title>Biogeographic distribution of Paracoccus.</title>
        <authorList>
            <person name="Hollensteiner J."/>
            <person name="Leineberger J."/>
            <person name="Brinkhoff T."/>
            <person name="Daniel R."/>
        </authorList>
    </citation>
    <scope>NUCLEOTIDE SEQUENCE [LARGE SCALE GENOMIC DNA]</scope>
    <source>
        <strain evidence="3 4">KCTC 22803</strain>
    </source>
</reference>
<dbReference type="PANTHER" id="PTHR45648:SF22">
    <property type="entry name" value="GDSL LIPASE_ACYLHYDROLASE FAMILY PROTEIN (AFU_ORTHOLOGUE AFUA_4G14700)"/>
    <property type="match status" value="1"/>
</dbReference>
<dbReference type="Gene3D" id="3.40.50.1110">
    <property type="entry name" value="SGNH hydrolase"/>
    <property type="match status" value="1"/>
</dbReference>
<feature type="signal peptide" evidence="2">
    <location>
        <begin position="1"/>
        <end position="24"/>
    </location>
</feature>
<evidence type="ECO:0000313" key="3">
    <source>
        <dbReference type="EMBL" id="WCR06441.1"/>
    </source>
</evidence>
<dbReference type="SUPFAM" id="SSF52266">
    <property type="entry name" value="SGNH hydrolase"/>
    <property type="match status" value="1"/>
</dbReference>
<dbReference type="EMBL" id="CP067136">
    <property type="protein sequence ID" value="WCR06441.1"/>
    <property type="molecule type" value="Genomic_DNA"/>
</dbReference>
<dbReference type="InterPro" id="IPR051058">
    <property type="entry name" value="GDSL_Est/Lipase"/>
</dbReference>
<dbReference type="Proteomes" id="UP001219349">
    <property type="component" value="Chromosome"/>
</dbReference>
<evidence type="ECO:0000256" key="1">
    <source>
        <dbReference type="ARBA" id="ARBA00022801"/>
    </source>
</evidence>
<keyword evidence="2" id="KW-0732">Signal</keyword>
<organism evidence="3 4">
    <name type="scientific">Paracoccus fistulariae</name>
    <dbReference type="NCBI Taxonomy" id="658446"/>
    <lineage>
        <taxon>Bacteria</taxon>
        <taxon>Pseudomonadati</taxon>
        <taxon>Pseudomonadota</taxon>
        <taxon>Alphaproteobacteria</taxon>
        <taxon>Rhodobacterales</taxon>
        <taxon>Paracoccaceae</taxon>
        <taxon>Paracoccus</taxon>
    </lineage>
</organism>
<evidence type="ECO:0000256" key="2">
    <source>
        <dbReference type="SAM" id="SignalP"/>
    </source>
</evidence>
<dbReference type="CDD" id="cd01846">
    <property type="entry name" value="fatty_acyltransferase_like"/>
    <property type="match status" value="1"/>
</dbReference>
<keyword evidence="1" id="KW-0378">Hydrolase</keyword>
<gene>
    <name evidence="3" type="ORF">JHX87_13205</name>
</gene>
<dbReference type="InterPro" id="IPR001087">
    <property type="entry name" value="GDSL"/>
</dbReference>
<proteinExistence type="predicted"/>
<dbReference type="RefSeq" id="WP_271884184.1">
    <property type="nucleotide sequence ID" value="NZ_CP067136.1"/>
</dbReference>
<keyword evidence="4" id="KW-1185">Reference proteome</keyword>
<protein>
    <submittedName>
        <fullName evidence="3">Uncharacterized protein</fullName>
    </submittedName>
</protein>
<evidence type="ECO:0000313" key="4">
    <source>
        <dbReference type="Proteomes" id="UP001219349"/>
    </source>
</evidence>
<dbReference type="InterPro" id="IPR036514">
    <property type="entry name" value="SGNH_hydro_sf"/>
</dbReference>
<sequence>MRSRIFGAVSAAALSVLMAGQAAAATIADAYSSYWALGDSLSDNGNLSFLAYAVGTEFNYTDQTGTNSYYTGRFTNGRTWAEYVADDFTAAGKATGNLAYGGSEALEPDVFWDLTPGLDYQRKKLLNENRSDFGTNPLVSIVMGANDLLQAMGDSDILDVAVRAANKITSTARTLANNGVSDFLIANLPDFSTIPRYNLFQTSLKSTAKAATDAFNAQLYSNILGMRADGLNVATLDLHGILADLQADPASYGLTDAVRPCLYPSQAEASANGDAQSCSDSESLSRLFFDDVHPSARIHEAFGDAVREALAPAPVPLPASLPLMLGGVAILGFMRRKLVA</sequence>
<dbReference type="PANTHER" id="PTHR45648">
    <property type="entry name" value="GDSL LIPASE/ACYLHYDROLASE FAMILY PROTEIN (AFU_ORTHOLOGUE AFUA_4G14700)"/>
    <property type="match status" value="1"/>
</dbReference>
<feature type="chain" id="PRO_5045151022" evidence="2">
    <location>
        <begin position="25"/>
        <end position="340"/>
    </location>
</feature>